<dbReference type="PANTHER" id="PTHR37305:SF1">
    <property type="entry name" value="MEMBRANE PROTEIN"/>
    <property type="match status" value="1"/>
</dbReference>
<protein>
    <submittedName>
        <fullName evidence="3">ABC transporter permease</fullName>
    </submittedName>
</protein>
<evidence type="ECO:0000313" key="4">
    <source>
        <dbReference type="Proteomes" id="UP000675554"/>
    </source>
</evidence>
<dbReference type="EMBL" id="JAGSMN010000517">
    <property type="protein sequence ID" value="MBR7675712.1"/>
    <property type="molecule type" value="Genomic_DNA"/>
</dbReference>
<feature type="region of interest" description="Disordered" evidence="1">
    <location>
        <begin position="1"/>
        <end position="35"/>
    </location>
</feature>
<keyword evidence="2" id="KW-1133">Transmembrane helix</keyword>
<keyword evidence="4" id="KW-1185">Reference proteome</keyword>
<evidence type="ECO:0000256" key="1">
    <source>
        <dbReference type="SAM" id="MobiDB-lite"/>
    </source>
</evidence>
<feature type="transmembrane region" description="Helical" evidence="2">
    <location>
        <begin position="117"/>
        <end position="137"/>
    </location>
</feature>
<feature type="transmembrane region" description="Helical" evidence="2">
    <location>
        <begin position="377"/>
        <end position="398"/>
    </location>
</feature>
<gene>
    <name evidence="3" type="ORF">KDA82_22370</name>
</gene>
<dbReference type="PANTHER" id="PTHR37305">
    <property type="entry name" value="INTEGRAL MEMBRANE PROTEIN-RELATED"/>
    <property type="match status" value="1"/>
</dbReference>
<feature type="transmembrane region" description="Helical" evidence="2">
    <location>
        <begin position="271"/>
        <end position="292"/>
    </location>
</feature>
<feature type="transmembrane region" description="Helical" evidence="2">
    <location>
        <begin position="158"/>
        <end position="180"/>
    </location>
</feature>
<comment type="caution">
    <text evidence="3">The sequence shown here is derived from an EMBL/GenBank/DDBJ whole genome shotgun (WGS) entry which is preliminary data.</text>
</comment>
<feature type="transmembrane region" description="Helical" evidence="2">
    <location>
        <begin position="427"/>
        <end position="448"/>
    </location>
</feature>
<feature type="transmembrane region" description="Helical" evidence="2">
    <location>
        <begin position="468"/>
        <end position="487"/>
    </location>
</feature>
<keyword evidence="2" id="KW-0812">Transmembrane</keyword>
<proteinExistence type="predicted"/>
<feature type="transmembrane region" description="Helical" evidence="2">
    <location>
        <begin position="328"/>
        <end position="347"/>
    </location>
</feature>
<evidence type="ECO:0000256" key="2">
    <source>
        <dbReference type="SAM" id="Phobius"/>
    </source>
</evidence>
<feature type="transmembrane region" description="Helical" evidence="2">
    <location>
        <begin position="536"/>
        <end position="557"/>
    </location>
</feature>
<organism evidence="3 4">
    <name type="scientific">Streptomyces daliensis</name>
    <dbReference type="NCBI Taxonomy" id="299421"/>
    <lineage>
        <taxon>Bacteria</taxon>
        <taxon>Bacillati</taxon>
        <taxon>Actinomycetota</taxon>
        <taxon>Actinomycetes</taxon>
        <taxon>Kitasatosporales</taxon>
        <taxon>Streptomycetaceae</taxon>
        <taxon>Streptomyces</taxon>
    </lineage>
</organism>
<evidence type="ECO:0000313" key="3">
    <source>
        <dbReference type="EMBL" id="MBR7675712.1"/>
    </source>
</evidence>
<feature type="transmembrane region" description="Helical" evidence="2">
    <location>
        <begin position="200"/>
        <end position="219"/>
    </location>
</feature>
<sequence>MSTETPTGAGPGAGAGTAAPARPHTSGDGRTGRHALAGTGTLLRFGLRRDRVRTPVWLLALFLGTLSSTSKFEQLYSGGADRATVARTMDSPAGLAMTGPRHYLDDYNFGSMLGHQMMGFTGVLVGLMSVLIVVRHTRAEEETGRAELVRSGVVGRHASLTSALALAVLANLGLALLLGFGLPGLGMDGVTTDGSLLYGAAHAAIGIFFAAVACVTAQITGHTRGASGMAMAVIGAAYVLRAAGDVGTDALSWLSPIGWAQRTYPYVDNRWWPLLLALGAAAVVTATAYVLSTRRDVGAGLRAQKQGASAASAALVRPLGFALRLQRGTMAGFGVALLVLGAMYGSILGDVEDMLKDVDAMDKALAQAGGASFTDSFASVVMIVNAILAAVYVVMATLRPRAEESAGRAEPLLATGLSRTRWAGSHLVIAVVGGTAALLLAGLGFGLAGAASTGDGALVAKLTGAALAYAPALWVTAGLATLLFGWLPRATAAVWLVPVYAFVVGYLGQILQFPAWMNNLSPFGHVPQLPAHDLEWAPLLILTAVAAALFALGLAGFRRRDLETK</sequence>
<keyword evidence="2" id="KW-0472">Membrane</keyword>
<feature type="transmembrane region" description="Helical" evidence="2">
    <location>
        <begin position="226"/>
        <end position="244"/>
    </location>
</feature>
<dbReference type="Proteomes" id="UP000675554">
    <property type="component" value="Unassembled WGS sequence"/>
</dbReference>
<name>A0A8T4IX39_9ACTN</name>
<dbReference type="AlphaFoldDB" id="A0A8T4IX39"/>
<accession>A0A8T4IX39</accession>
<reference evidence="3" key="1">
    <citation type="submission" date="2021-04" db="EMBL/GenBank/DDBJ databases">
        <title>Sequencing of actinobacteria type strains.</title>
        <authorList>
            <person name="Nguyen G.-S."/>
            <person name="Wentzel A."/>
        </authorList>
    </citation>
    <scope>NUCLEOTIDE SEQUENCE</scope>
    <source>
        <strain evidence="3">DSM 42095</strain>
    </source>
</reference>
<feature type="transmembrane region" description="Helical" evidence="2">
    <location>
        <begin position="494"/>
        <end position="516"/>
    </location>
</feature>